<name>A0A4V3V0G1_9RHOB</name>
<keyword evidence="3 4" id="KW-0808">Transferase</keyword>
<dbReference type="OrthoDB" id="9807414at2"/>
<dbReference type="AlphaFoldDB" id="A0A4V3V0G1"/>
<evidence type="ECO:0000256" key="2">
    <source>
        <dbReference type="ARBA" id="ARBA00022676"/>
    </source>
</evidence>
<keyword evidence="5" id="KW-1185">Reference proteome</keyword>
<reference evidence="4 5" key="1">
    <citation type="submission" date="2019-04" db="EMBL/GenBank/DDBJ databases">
        <title>Draft genome sequence of Gemmobacter aestuarii sp. nov.</title>
        <authorList>
            <person name="Hameed A."/>
            <person name="Lin S.-Y."/>
            <person name="Shahina M."/>
            <person name="Lai W.-A."/>
            <person name="Young C.-C."/>
        </authorList>
    </citation>
    <scope>NUCLEOTIDE SEQUENCE [LARGE SCALE GENOMIC DNA]</scope>
    <source>
        <strain evidence="4 5">CC-PW-75</strain>
    </source>
</reference>
<dbReference type="PANTHER" id="PTHR12526">
    <property type="entry name" value="GLYCOSYLTRANSFERASE"/>
    <property type="match status" value="1"/>
</dbReference>
<evidence type="ECO:0000256" key="3">
    <source>
        <dbReference type="ARBA" id="ARBA00022679"/>
    </source>
</evidence>
<proteinExistence type="inferred from homology"/>
<dbReference type="RefSeq" id="WP_136394675.1">
    <property type="nucleotide sequence ID" value="NZ_SSND01000002.1"/>
</dbReference>
<dbReference type="GO" id="GO:0016757">
    <property type="term" value="F:glycosyltransferase activity"/>
    <property type="evidence" value="ECO:0007669"/>
    <property type="project" value="UniProtKB-KW"/>
</dbReference>
<gene>
    <name evidence="4" type="ORF">E7811_11020</name>
</gene>
<dbReference type="Pfam" id="PF13692">
    <property type="entry name" value="Glyco_trans_1_4"/>
    <property type="match status" value="1"/>
</dbReference>
<comment type="similarity">
    <text evidence="1">Belongs to the glycosyltransferase group 1 family. Glycosyltransferase 4 subfamily.</text>
</comment>
<evidence type="ECO:0000313" key="5">
    <source>
        <dbReference type="Proteomes" id="UP000309450"/>
    </source>
</evidence>
<dbReference type="SUPFAM" id="SSF53756">
    <property type="entry name" value="UDP-Glycosyltransferase/glycogen phosphorylase"/>
    <property type="match status" value="1"/>
</dbReference>
<protein>
    <submittedName>
        <fullName evidence="4">Glycosyltransferase</fullName>
    </submittedName>
</protein>
<organism evidence="4 5">
    <name type="scientific">Aliigemmobacter aestuarii</name>
    <dbReference type="NCBI Taxonomy" id="1445661"/>
    <lineage>
        <taxon>Bacteria</taxon>
        <taxon>Pseudomonadati</taxon>
        <taxon>Pseudomonadota</taxon>
        <taxon>Alphaproteobacteria</taxon>
        <taxon>Rhodobacterales</taxon>
        <taxon>Paracoccaceae</taxon>
        <taxon>Aliigemmobacter</taxon>
    </lineage>
</organism>
<dbReference type="Proteomes" id="UP000309450">
    <property type="component" value="Unassembled WGS sequence"/>
</dbReference>
<dbReference type="PANTHER" id="PTHR12526:SF640">
    <property type="entry name" value="COLANIC ACID BIOSYNTHESIS GLYCOSYLTRANSFERASE WCAL-RELATED"/>
    <property type="match status" value="1"/>
</dbReference>
<evidence type="ECO:0000313" key="4">
    <source>
        <dbReference type="EMBL" id="THD83782.1"/>
    </source>
</evidence>
<dbReference type="EMBL" id="SSND01000002">
    <property type="protein sequence ID" value="THD83782.1"/>
    <property type="molecule type" value="Genomic_DNA"/>
</dbReference>
<sequence length="412" mass="44038">MMVRHPGRLVILTDFGRARGGASKLAMLHAGLMAGRGLPVTVFAGDEGGDEPAGAELVALGARRLLEQGRVAAALGGLWNRAAHSALRDWIAANDRPDTIYHVHGIQQTLSPSVLAPLGAVRHRVVLHAHDYFLACPNGAFFDYRAAATCTRRPLSMACLARNCDKRSRAQKLWRVARQALQDRGAAPLFRDGRVALIHEGMGARLWRDRMAGVRAVVIPNPADRPAELAPDPGSCDEFLYVGDIHAYKGVFLLADAARRAGVRLRFVGEGQDRARLQDAYPEHLFDGWADRAGLARRLMGARALVAPTLGPEPYGLAPVEALLTGVPVILSDGMLLARDITAGGAGAVFPAGDAAALATLLADLARDDARIRSMAAHGPRTAARISLAPGDWGDRLLALYAEMLAEAEGRR</sequence>
<keyword evidence="2" id="KW-0328">Glycosyltransferase</keyword>
<comment type="caution">
    <text evidence="4">The sequence shown here is derived from an EMBL/GenBank/DDBJ whole genome shotgun (WGS) entry which is preliminary data.</text>
</comment>
<evidence type="ECO:0000256" key="1">
    <source>
        <dbReference type="ARBA" id="ARBA00009481"/>
    </source>
</evidence>
<accession>A0A4V3V0G1</accession>
<dbReference type="Gene3D" id="3.40.50.2000">
    <property type="entry name" value="Glycogen Phosphorylase B"/>
    <property type="match status" value="2"/>
</dbReference>